<dbReference type="KEGG" id="mbur:EQU24_09825"/>
<proteinExistence type="predicted"/>
<keyword evidence="4" id="KW-1185">Reference proteome</keyword>
<feature type="compositionally biased region" description="Basic and acidic residues" evidence="1">
    <location>
        <begin position="18"/>
        <end position="35"/>
    </location>
</feature>
<dbReference type="RefSeq" id="WP_017839667.1">
    <property type="nucleotide sequence ID" value="NZ_CP035467.1"/>
</dbReference>
<protein>
    <submittedName>
        <fullName evidence="3">Uncharacterized protein</fullName>
    </submittedName>
</protein>
<keyword evidence="2" id="KW-1133">Transmembrane helix</keyword>
<dbReference type="OrthoDB" id="5568673at2"/>
<feature type="region of interest" description="Disordered" evidence="1">
    <location>
        <begin position="1"/>
        <end position="35"/>
    </location>
</feature>
<dbReference type="AlphaFoldDB" id="A0A4P9UPQ0"/>
<feature type="transmembrane region" description="Helical" evidence="2">
    <location>
        <begin position="56"/>
        <end position="76"/>
    </location>
</feature>
<dbReference type="Proteomes" id="UP000305881">
    <property type="component" value="Chromosome"/>
</dbReference>
<evidence type="ECO:0000313" key="4">
    <source>
        <dbReference type="Proteomes" id="UP000305881"/>
    </source>
</evidence>
<keyword evidence="2" id="KW-0472">Membrane</keyword>
<organism evidence="3 4">
    <name type="scientific">Methylotuvimicrobium buryatense</name>
    <name type="common">Methylomicrobium buryatense</name>
    <dbReference type="NCBI Taxonomy" id="95641"/>
    <lineage>
        <taxon>Bacteria</taxon>
        <taxon>Pseudomonadati</taxon>
        <taxon>Pseudomonadota</taxon>
        <taxon>Gammaproteobacteria</taxon>
        <taxon>Methylococcales</taxon>
        <taxon>Methylococcaceae</taxon>
        <taxon>Methylotuvimicrobium</taxon>
    </lineage>
</organism>
<evidence type="ECO:0000256" key="1">
    <source>
        <dbReference type="SAM" id="MobiDB-lite"/>
    </source>
</evidence>
<evidence type="ECO:0000256" key="2">
    <source>
        <dbReference type="SAM" id="Phobius"/>
    </source>
</evidence>
<accession>A0A4P9UPQ0</accession>
<name>A0A4P9UPQ0_METBY</name>
<reference evidence="4" key="1">
    <citation type="journal article" date="2019" name="J. Bacteriol.">
        <title>A Mutagenic Screen Identifies a TonB-Dependent Receptor Required for the Lanthanide Metal Switch in the Type I Methanotroph 'Methylotuvimicrobium buryatense' 5GB1C.</title>
        <authorList>
            <person name="Groom J.D."/>
            <person name="Ford S.M."/>
            <person name="Pesesky M.W."/>
            <person name="Lidstrom M.E."/>
        </authorList>
    </citation>
    <scope>NUCLEOTIDE SEQUENCE [LARGE SCALE GENOMIC DNA]</scope>
    <source>
        <strain evidence="4">5GB1C</strain>
    </source>
</reference>
<keyword evidence="2" id="KW-0812">Transmembrane</keyword>
<sequence length="181" mass="19165">MSSEEDNNNQASESTQETVEKETVSKSSEDKTESIKKMAGGFLSSTLKLKEEKPKVFYGAVGGVVVLLGIMMFGGGSGSSVSGPVMKDLVVGQKYVLQGPNAYDKDSSIRLVAVPGTIAAYDDTEEDDRVGGCKHMPAGTPVTVLGFQDAFGKKNAFANVRIEAEGECQGKTAWTNSINVQ</sequence>
<gene>
    <name evidence="3" type="ORF">EQU24_09825</name>
</gene>
<dbReference type="EMBL" id="CP035467">
    <property type="protein sequence ID" value="QCW82500.1"/>
    <property type="molecule type" value="Genomic_DNA"/>
</dbReference>
<evidence type="ECO:0000313" key="3">
    <source>
        <dbReference type="EMBL" id="QCW82500.1"/>
    </source>
</evidence>
<feature type="compositionally biased region" description="Polar residues" evidence="1">
    <location>
        <begin position="8"/>
        <end position="17"/>
    </location>
</feature>